<dbReference type="InterPro" id="IPR029058">
    <property type="entry name" value="AB_hydrolase_fold"/>
</dbReference>
<organism evidence="4 5">
    <name type="scientific">Lithocarpus litseifolius</name>
    <dbReference type="NCBI Taxonomy" id="425828"/>
    <lineage>
        <taxon>Eukaryota</taxon>
        <taxon>Viridiplantae</taxon>
        <taxon>Streptophyta</taxon>
        <taxon>Embryophyta</taxon>
        <taxon>Tracheophyta</taxon>
        <taxon>Spermatophyta</taxon>
        <taxon>Magnoliopsida</taxon>
        <taxon>eudicotyledons</taxon>
        <taxon>Gunneridae</taxon>
        <taxon>Pentapetalae</taxon>
        <taxon>rosids</taxon>
        <taxon>fabids</taxon>
        <taxon>Fagales</taxon>
        <taxon>Fagaceae</taxon>
        <taxon>Lithocarpus</taxon>
    </lineage>
</organism>
<dbReference type="GO" id="GO:0016787">
    <property type="term" value="F:hydrolase activity"/>
    <property type="evidence" value="ECO:0007669"/>
    <property type="project" value="InterPro"/>
</dbReference>
<reference evidence="4 5" key="1">
    <citation type="submission" date="2024-01" db="EMBL/GenBank/DDBJ databases">
        <title>A telomere-to-telomere, gap-free genome of sweet tea (Lithocarpus litseifolius).</title>
        <authorList>
            <person name="Zhou J."/>
        </authorList>
    </citation>
    <scope>NUCLEOTIDE SEQUENCE [LARGE SCALE GENOMIC DNA]</scope>
    <source>
        <strain evidence="4">Zhou-2022a</strain>
        <tissue evidence="4">Leaf</tissue>
    </source>
</reference>
<comment type="similarity">
    <text evidence="1">Belongs to the 'GDXG' lipolytic enzyme family.</text>
</comment>
<dbReference type="PANTHER" id="PTHR23024:SF113">
    <property type="entry name" value="CARBOXYLESTERASE 8-RELATED"/>
    <property type="match status" value="1"/>
</dbReference>
<dbReference type="AlphaFoldDB" id="A0AAW2CWF5"/>
<name>A0AAW2CWF5_9ROSI</name>
<feature type="region of interest" description="Disordered" evidence="2">
    <location>
        <begin position="1"/>
        <end position="47"/>
    </location>
</feature>
<dbReference type="InterPro" id="IPR013094">
    <property type="entry name" value="AB_hydrolase_3"/>
</dbReference>
<feature type="domain" description="Alpha/beta hydrolase fold-3" evidence="3">
    <location>
        <begin position="85"/>
        <end position="311"/>
    </location>
</feature>
<evidence type="ECO:0000256" key="2">
    <source>
        <dbReference type="SAM" id="MobiDB-lite"/>
    </source>
</evidence>
<evidence type="ECO:0000313" key="5">
    <source>
        <dbReference type="Proteomes" id="UP001459277"/>
    </source>
</evidence>
<evidence type="ECO:0000259" key="3">
    <source>
        <dbReference type="Pfam" id="PF07859"/>
    </source>
</evidence>
<dbReference type="EMBL" id="JAZDWU010000005">
    <property type="protein sequence ID" value="KAL0002625.1"/>
    <property type="molecule type" value="Genomic_DNA"/>
</dbReference>
<evidence type="ECO:0000313" key="4">
    <source>
        <dbReference type="EMBL" id="KAL0002625.1"/>
    </source>
</evidence>
<proteinExistence type="inferred from homology"/>
<dbReference type="Gene3D" id="3.40.50.1820">
    <property type="entry name" value="alpha/beta hydrolase"/>
    <property type="match status" value="1"/>
</dbReference>
<gene>
    <name evidence="4" type="ORF">SO802_016406</name>
</gene>
<dbReference type="PANTHER" id="PTHR23024">
    <property type="entry name" value="ARYLACETAMIDE DEACETYLASE"/>
    <property type="match status" value="1"/>
</dbReference>
<accession>A0AAW2CWF5</accession>
<feature type="compositionally biased region" description="Polar residues" evidence="2">
    <location>
        <begin position="1"/>
        <end position="10"/>
    </location>
</feature>
<dbReference type="InterPro" id="IPR050466">
    <property type="entry name" value="Carboxylest/Gibb_receptor"/>
</dbReference>
<dbReference type="SUPFAM" id="SSF53474">
    <property type="entry name" value="alpha/beta-Hydrolases"/>
    <property type="match status" value="1"/>
</dbReference>
<sequence length="459" mass="51076">MADQTKTSNIDPYKFLNISPNPDGSLTRLAPLPPASTNPEPSKDPSTQLLALSKDIPLNPKTKTFLRLFLPHPVPLNQNQKLPVIIYFHGGGFVLFSAASQPFHDSCSNMAAQFPALIISVEYRLAPEHRLPAAYDDAMDAIMWVRNQAKKVEDDIDGCDAWLRQYADFARCFLMGSSAGGTIVYHAGLRALDVDIKPVEIKGLILNQPYFGGVQRTGSEIRLINDRILPLTANDLMWALALPKDVDRDHEYCNPTVGGSHDAKIGRLPRCLIRGYGGDPLQDRQKELVKILEARGVHVVAEFDEEGFHAVELFDPTKAQALFKGIRDFIRGCECVVDLLSFLCISVCVLRICGLLAKLSSAAADWTSRSAWAYARAQETVGTMPSLRKMSCLVRLPMIWFLSSLRALSLIFESAEPIRTMRSYEAWRWLNEAEAKGEAGVGMVCELRTEFHASSRRKL</sequence>
<feature type="compositionally biased region" description="Polar residues" evidence="2">
    <location>
        <begin position="37"/>
        <end position="47"/>
    </location>
</feature>
<keyword evidence="5" id="KW-1185">Reference proteome</keyword>
<protein>
    <recommendedName>
        <fullName evidence="3">Alpha/beta hydrolase fold-3 domain-containing protein</fullName>
    </recommendedName>
</protein>
<dbReference type="Proteomes" id="UP001459277">
    <property type="component" value="Unassembled WGS sequence"/>
</dbReference>
<dbReference type="Pfam" id="PF07859">
    <property type="entry name" value="Abhydrolase_3"/>
    <property type="match status" value="1"/>
</dbReference>
<evidence type="ECO:0000256" key="1">
    <source>
        <dbReference type="ARBA" id="ARBA00010515"/>
    </source>
</evidence>
<comment type="caution">
    <text evidence="4">The sequence shown here is derived from an EMBL/GenBank/DDBJ whole genome shotgun (WGS) entry which is preliminary data.</text>
</comment>